<proteinExistence type="predicted"/>
<reference evidence="2 3" key="1">
    <citation type="submission" date="2023-08" db="EMBL/GenBank/DDBJ databases">
        <title>Draft genome sequence of Algoriphagus taiwanensis.</title>
        <authorList>
            <person name="Takatani N."/>
            <person name="Hosokawa M."/>
            <person name="Sawabe T."/>
        </authorList>
    </citation>
    <scope>NUCLEOTIDE SEQUENCE [LARGE SCALE GENOMIC DNA]</scope>
    <source>
        <strain evidence="2 3">JCM 19755</strain>
    </source>
</reference>
<name>A0ABQ6PYZ9_9BACT</name>
<dbReference type="Pfam" id="PF13602">
    <property type="entry name" value="ADH_zinc_N_2"/>
    <property type="match status" value="1"/>
</dbReference>
<evidence type="ECO:0000313" key="2">
    <source>
        <dbReference type="EMBL" id="GMQ33159.1"/>
    </source>
</evidence>
<dbReference type="Gene3D" id="3.90.180.10">
    <property type="entry name" value="Medium-chain alcohol dehydrogenases, catalytic domain"/>
    <property type="match status" value="1"/>
</dbReference>
<evidence type="ECO:0000259" key="1">
    <source>
        <dbReference type="SMART" id="SM00829"/>
    </source>
</evidence>
<accession>A0ABQ6PYZ9</accession>
<feature type="domain" description="Enoyl reductase (ER)" evidence="1">
    <location>
        <begin position="10"/>
        <end position="318"/>
    </location>
</feature>
<dbReference type="PANTHER" id="PTHR11695">
    <property type="entry name" value="ALCOHOL DEHYDROGENASE RELATED"/>
    <property type="match status" value="1"/>
</dbReference>
<dbReference type="InterPro" id="IPR050700">
    <property type="entry name" value="YIM1/Zinc_Alcohol_DH_Fams"/>
</dbReference>
<keyword evidence="3" id="KW-1185">Reference proteome</keyword>
<dbReference type="SUPFAM" id="SSF51735">
    <property type="entry name" value="NAD(P)-binding Rossmann-fold domains"/>
    <property type="match status" value="1"/>
</dbReference>
<protein>
    <submittedName>
        <fullName evidence="2">NAD(P)-dependent alcohol dehydrogenase</fullName>
    </submittedName>
</protein>
<evidence type="ECO:0000313" key="3">
    <source>
        <dbReference type="Proteomes" id="UP001307705"/>
    </source>
</evidence>
<gene>
    <name evidence="2" type="ORF">Ataiwa_14310</name>
</gene>
<sequence length="321" mass="35309">MKACLRQKYGPPETFQIMEIPKPIPKPNEVLVKVIATTINRTDIGVSTGKPYAIRAFAGLFSPKIQVTGTDFAGIIEEVGKEVKDFQVGDRVWGFEDNGAGTHAEYLAYPISKAILKMPREIDFATMVACAEGAHYAINFIKKVELRPGMQVLVIGGAGAIGSAAIQILKARDVKVTAVCFEEDVEKVKNLGPDRVIALEKEDFTKELAAYDFVFDSVGKSRFSICKPVLKEKGVYISSELGPNWENIGLALKGKFTKGKRVIFPLPLDILDSLKTMQKLVEEGKFKPMIDERHFTLENALEGFAYVASGKKKGNVILHLA</sequence>
<dbReference type="Pfam" id="PF08240">
    <property type="entry name" value="ADH_N"/>
    <property type="match status" value="1"/>
</dbReference>
<dbReference type="RefSeq" id="WP_338227935.1">
    <property type="nucleotide sequence ID" value="NZ_BTPE01000004.1"/>
</dbReference>
<dbReference type="InterPro" id="IPR020843">
    <property type="entry name" value="ER"/>
</dbReference>
<dbReference type="PANTHER" id="PTHR11695:SF648">
    <property type="entry name" value="ZINC-BINDING OXIDOREDUCTASE"/>
    <property type="match status" value="1"/>
</dbReference>
<dbReference type="InterPro" id="IPR011032">
    <property type="entry name" value="GroES-like_sf"/>
</dbReference>
<dbReference type="SUPFAM" id="SSF50129">
    <property type="entry name" value="GroES-like"/>
    <property type="match status" value="1"/>
</dbReference>
<dbReference type="InterPro" id="IPR036291">
    <property type="entry name" value="NAD(P)-bd_dom_sf"/>
</dbReference>
<dbReference type="EMBL" id="BTPE01000004">
    <property type="protein sequence ID" value="GMQ33159.1"/>
    <property type="molecule type" value="Genomic_DNA"/>
</dbReference>
<dbReference type="InterPro" id="IPR013154">
    <property type="entry name" value="ADH-like_N"/>
</dbReference>
<dbReference type="SMART" id="SM00829">
    <property type="entry name" value="PKS_ER"/>
    <property type="match status" value="1"/>
</dbReference>
<dbReference type="Proteomes" id="UP001307705">
    <property type="component" value="Unassembled WGS sequence"/>
</dbReference>
<organism evidence="2 3">
    <name type="scientific">Algoriphagus taiwanensis</name>
    <dbReference type="NCBI Taxonomy" id="1445656"/>
    <lineage>
        <taxon>Bacteria</taxon>
        <taxon>Pseudomonadati</taxon>
        <taxon>Bacteroidota</taxon>
        <taxon>Cytophagia</taxon>
        <taxon>Cytophagales</taxon>
        <taxon>Cyclobacteriaceae</taxon>
        <taxon>Algoriphagus</taxon>
    </lineage>
</organism>
<dbReference type="CDD" id="cd08267">
    <property type="entry name" value="MDR1"/>
    <property type="match status" value="1"/>
</dbReference>
<dbReference type="Gene3D" id="3.40.50.720">
    <property type="entry name" value="NAD(P)-binding Rossmann-like Domain"/>
    <property type="match status" value="1"/>
</dbReference>
<comment type="caution">
    <text evidence="2">The sequence shown here is derived from an EMBL/GenBank/DDBJ whole genome shotgun (WGS) entry which is preliminary data.</text>
</comment>